<evidence type="ECO:0000313" key="2">
    <source>
        <dbReference type="EMBL" id="KKN31451.1"/>
    </source>
</evidence>
<dbReference type="PANTHER" id="PTHR46825">
    <property type="entry name" value="D-ALANYL-D-ALANINE-CARBOXYPEPTIDASE/ENDOPEPTIDASE AMPH"/>
    <property type="match status" value="1"/>
</dbReference>
<dbReference type="InterPro" id="IPR012338">
    <property type="entry name" value="Beta-lactam/transpept-like"/>
</dbReference>
<dbReference type="InterPro" id="IPR011033">
    <property type="entry name" value="PRC_barrel-like_sf"/>
</dbReference>
<feature type="domain" description="Beta-lactamase-related" evidence="1">
    <location>
        <begin position="2"/>
        <end position="302"/>
    </location>
</feature>
<dbReference type="InterPro" id="IPR050491">
    <property type="entry name" value="AmpC-like"/>
</dbReference>
<protein>
    <recommendedName>
        <fullName evidence="1">Beta-lactamase-related domain-containing protein</fullName>
    </recommendedName>
</protein>
<comment type="caution">
    <text evidence="2">The sequence shown here is derived from an EMBL/GenBank/DDBJ whole genome shotgun (WGS) entry which is preliminary data.</text>
</comment>
<accession>A0A0F9S2V2</accession>
<name>A0A0F9S2V2_9ZZZZ</name>
<dbReference type="SUPFAM" id="SSF56601">
    <property type="entry name" value="beta-lactamase/transpeptidase-like"/>
    <property type="match status" value="1"/>
</dbReference>
<gene>
    <name evidence="2" type="ORF">LCGC14_0823880</name>
</gene>
<proteinExistence type="predicted"/>
<dbReference type="AlphaFoldDB" id="A0A0F9S2V2"/>
<dbReference type="SUPFAM" id="SSF50346">
    <property type="entry name" value="PRC-barrel domain"/>
    <property type="match status" value="1"/>
</dbReference>
<organism evidence="2">
    <name type="scientific">marine sediment metagenome</name>
    <dbReference type="NCBI Taxonomy" id="412755"/>
    <lineage>
        <taxon>unclassified sequences</taxon>
        <taxon>metagenomes</taxon>
        <taxon>ecological metagenomes</taxon>
    </lineage>
</organism>
<feature type="non-terminal residue" evidence="2">
    <location>
        <position position="1"/>
    </location>
</feature>
<sequence>KKGYGMANLDYDIPITPQTVFRIASVSKQFTTFSVMLLVKEGKIHLDDDIRKYVPEMPDYEKIITIRHLIHHTSGIRDCYELFYLKGYTNFGMDFLTNKIIIDILSQQKVLMFLPGKGCSYTNSGYILLTIIIERVSGKKLRQFTEEFIFKPLGMAHTHFQDDRTIIVKNRATGYSQAFDGTYKINETNFHIVGDGGLFTTIDDFQLWEKNFYYPTVGDRKIFEQMITPGLLNNGNGAQEFGLDSAFGLFIGEYRGLKKISHGGAWVGFRSYMLRFPKYKLSIILFSNLAQLLRTELSRRIADIYLKDEFPKKELETVEKMSKLPTIETDESELQKFVGFYHDEKNGVIIEILIKNHNLHAVINESTYKLKLDAIEKSKFKSLGGDFPAIYEFQPLSDDGFKIVRFLPEPYGKETFNKLEKFEYSNELLKEYIGKYYSDEIDCYYTYQIEDYRLKLSINEKNPISLFLVKNDIFWDGYHMITFKRDHEKQVTEFIVNMWLAKGVQFTRE</sequence>
<dbReference type="PANTHER" id="PTHR46825:SF9">
    <property type="entry name" value="BETA-LACTAMASE-RELATED DOMAIN-CONTAINING PROTEIN"/>
    <property type="match status" value="1"/>
</dbReference>
<dbReference type="Pfam" id="PF00144">
    <property type="entry name" value="Beta-lactamase"/>
    <property type="match status" value="1"/>
</dbReference>
<dbReference type="InterPro" id="IPR001466">
    <property type="entry name" value="Beta-lactam-related"/>
</dbReference>
<dbReference type="EMBL" id="LAZR01002327">
    <property type="protein sequence ID" value="KKN31451.1"/>
    <property type="molecule type" value="Genomic_DNA"/>
</dbReference>
<reference evidence="2" key="1">
    <citation type="journal article" date="2015" name="Nature">
        <title>Complex archaea that bridge the gap between prokaryotes and eukaryotes.</title>
        <authorList>
            <person name="Spang A."/>
            <person name="Saw J.H."/>
            <person name="Jorgensen S.L."/>
            <person name="Zaremba-Niedzwiedzka K."/>
            <person name="Martijn J."/>
            <person name="Lind A.E."/>
            <person name="van Eijk R."/>
            <person name="Schleper C."/>
            <person name="Guy L."/>
            <person name="Ettema T.J."/>
        </authorList>
    </citation>
    <scope>NUCLEOTIDE SEQUENCE</scope>
</reference>
<dbReference type="Gene3D" id="3.40.710.10">
    <property type="entry name" value="DD-peptidase/beta-lactamase superfamily"/>
    <property type="match status" value="1"/>
</dbReference>
<evidence type="ECO:0000259" key="1">
    <source>
        <dbReference type="Pfam" id="PF00144"/>
    </source>
</evidence>